<feature type="compositionally biased region" description="Basic residues" evidence="1">
    <location>
        <begin position="62"/>
        <end position="71"/>
    </location>
</feature>
<keyword evidence="3" id="KW-1185">Reference proteome</keyword>
<sequence length="123" mass="13458">MVFVAARAVPVLLVQGIRGTQHVPRRIAALAADESRVGTGLHEASARNGGPQGIGEDAAHGRGCRRRRGLGTRRLRGRRRCRLARTGREGQQCEYREQGSHPAPIPRRGQTSPHEPCSLRVMI</sequence>
<evidence type="ECO:0000313" key="2">
    <source>
        <dbReference type="EMBL" id="EPX62394.1"/>
    </source>
</evidence>
<organism evidence="2 3">
    <name type="scientific">Cystobacter fuscus (strain ATCC 25194 / DSM 2262 / NBRC 100088 / M29)</name>
    <dbReference type="NCBI Taxonomy" id="1242864"/>
    <lineage>
        <taxon>Bacteria</taxon>
        <taxon>Pseudomonadati</taxon>
        <taxon>Myxococcota</taxon>
        <taxon>Myxococcia</taxon>
        <taxon>Myxococcales</taxon>
        <taxon>Cystobacterineae</taxon>
        <taxon>Archangiaceae</taxon>
        <taxon>Cystobacter</taxon>
    </lineage>
</organism>
<accession>S9QM74</accession>
<name>S9QM74_CYSF2</name>
<dbReference type="Proteomes" id="UP000011682">
    <property type="component" value="Unassembled WGS sequence"/>
</dbReference>
<protein>
    <submittedName>
        <fullName evidence="2">Serine/threonine protein kinase</fullName>
    </submittedName>
</protein>
<evidence type="ECO:0000256" key="1">
    <source>
        <dbReference type="SAM" id="MobiDB-lite"/>
    </source>
</evidence>
<reference evidence="2" key="1">
    <citation type="submission" date="2013-05" db="EMBL/GenBank/DDBJ databases">
        <title>Genome assembly of Cystobacter fuscus DSM 2262.</title>
        <authorList>
            <person name="Sharma G."/>
            <person name="Khatri I."/>
            <person name="Kaur C."/>
            <person name="Mayilraj S."/>
            <person name="Subramanian S."/>
        </authorList>
    </citation>
    <scope>NUCLEOTIDE SEQUENCE [LARGE SCALE GENOMIC DNA]</scope>
    <source>
        <strain evidence="2">DSM 2262</strain>
    </source>
</reference>
<keyword evidence="2" id="KW-0418">Kinase</keyword>
<dbReference type="GO" id="GO:0004674">
    <property type="term" value="F:protein serine/threonine kinase activity"/>
    <property type="evidence" value="ECO:0007669"/>
    <property type="project" value="UniProtKB-KW"/>
</dbReference>
<evidence type="ECO:0000313" key="3">
    <source>
        <dbReference type="Proteomes" id="UP000011682"/>
    </source>
</evidence>
<comment type="caution">
    <text evidence="2">The sequence shown here is derived from an EMBL/GenBank/DDBJ whole genome shotgun (WGS) entry which is preliminary data.</text>
</comment>
<gene>
    <name evidence="2" type="ORF">D187_008582</name>
</gene>
<proteinExistence type="predicted"/>
<dbReference type="EMBL" id="ANAH02000007">
    <property type="protein sequence ID" value="EPX62394.1"/>
    <property type="molecule type" value="Genomic_DNA"/>
</dbReference>
<feature type="region of interest" description="Disordered" evidence="1">
    <location>
        <begin position="40"/>
        <end position="71"/>
    </location>
</feature>
<feature type="region of interest" description="Disordered" evidence="1">
    <location>
        <begin position="86"/>
        <end position="123"/>
    </location>
</feature>
<keyword evidence="2" id="KW-0808">Transferase</keyword>
<keyword evidence="2" id="KW-0723">Serine/threonine-protein kinase</keyword>
<dbReference type="AlphaFoldDB" id="S9QM74"/>